<accession>I7M0W7</accession>
<feature type="region of interest" description="Disordered" evidence="1">
    <location>
        <begin position="506"/>
        <end position="538"/>
    </location>
</feature>
<proteinExistence type="predicted"/>
<sequence length="538" mass="63441">MSSTDKSYKRHKVEAIPLTFAFDKKIHPDEYKNYISINQNRENKQIGVLHNAISSLIQKQRPRLQDEFEKSNNFRLSQDFGNQSTLRSDTNKKRVDTIYLPSTSIYLTSKNSPSRMESNQKLYIPYDNSAYTTPKNKSKDITLGIMERRNNDLLMNQQSQQFSSLGDKISTNQSSPLNKTTIMKNYSLDHYQKPQLIGNYNVQKRSKSSYVDQLENNNSLSKNQSSIEQDQLELCKKKCKINPEDTFSQVIKKNKDRNDILNYYLRDLRKKSEQHDYGKDYIQKKDSIKKTQLFSKPAFQEIELEKMIEYENEIDFRKQTQQTKFNEFQDRFQNVKIEKKMSNVLQSFYLAKKNKETMNKDSSINKSIQEMQQNRSRLNSLENNVSKKSVNNSNYQCYFNAQPHQAEQIKNVAKESIKQLQEYFKKFSNNLESRGVLNDQINKLRVESLYYARKNKIQRSLEEKYGQITDSIFSGEYQFRPKKYNSKKEFSQHLIDVITKPNYQMGFNNNSSNNNINQHTQNETHSKNFLPSTSIKKS</sequence>
<feature type="compositionally biased region" description="Low complexity" evidence="1">
    <location>
        <begin position="508"/>
        <end position="517"/>
    </location>
</feature>
<feature type="compositionally biased region" description="Polar residues" evidence="1">
    <location>
        <begin position="518"/>
        <end position="538"/>
    </location>
</feature>
<dbReference type="AlphaFoldDB" id="I7M0W7"/>
<organism evidence="2 3">
    <name type="scientific">Tetrahymena thermophila (strain SB210)</name>
    <dbReference type="NCBI Taxonomy" id="312017"/>
    <lineage>
        <taxon>Eukaryota</taxon>
        <taxon>Sar</taxon>
        <taxon>Alveolata</taxon>
        <taxon>Ciliophora</taxon>
        <taxon>Intramacronucleata</taxon>
        <taxon>Oligohymenophorea</taxon>
        <taxon>Hymenostomatida</taxon>
        <taxon>Tetrahymenina</taxon>
        <taxon>Tetrahymenidae</taxon>
        <taxon>Tetrahymena</taxon>
    </lineage>
</organism>
<name>I7M0W7_TETTS</name>
<gene>
    <name evidence="2" type="ORF">TTHERM_00294630</name>
</gene>
<dbReference type="RefSeq" id="XP_001013095.2">
    <property type="nucleotide sequence ID" value="XM_001013095.2"/>
</dbReference>
<dbReference type="GeneID" id="7833311"/>
<keyword evidence="3" id="KW-1185">Reference proteome</keyword>
<reference evidence="3" key="1">
    <citation type="journal article" date="2006" name="PLoS Biol.">
        <title>Macronuclear genome sequence of the ciliate Tetrahymena thermophila, a model eukaryote.</title>
        <authorList>
            <person name="Eisen J.A."/>
            <person name="Coyne R.S."/>
            <person name="Wu M."/>
            <person name="Wu D."/>
            <person name="Thiagarajan M."/>
            <person name="Wortman J.R."/>
            <person name="Badger J.H."/>
            <person name="Ren Q."/>
            <person name="Amedeo P."/>
            <person name="Jones K.M."/>
            <person name="Tallon L.J."/>
            <person name="Delcher A.L."/>
            <person name="Salzberg S.L."/>
            <person name="Silva J.C."/>
            <person name="Haas B.J."/>
            <person name="Majoros W.H."/>
            <person name="Farzad M."/>
            <person name="Carlton J.M."/>
            <person name="Smith R.K. Jr."/>
            <person name="Garg J."/>
            <person name="Pearlman R.E."/>
            <person name="Karrer K.M."/>
            <person name="Sun L."/>
            <person name="Manning G."/>
            <person name="Elde N.C."/>
            <person name="Turkewitz A.P."/>
            <person name="Asai D.J."/>
            <person name="Wilkes D.E."/>
            <person name="Wang Y."/>
            <person name="Cai H."/>
            <person name="Collins K."/>
            <person name="Stewart B.A."/>
            <person name="Lee S.R."/>
            <person name="Wilamowska K."/>
            <person name="Weinberg Z."/>
            <person name="Ruzzo W.L."/>
            <person name="Wloga D."/>
            <person name="Gaertig J."/>
            <person name="Frankel J."/>
            <person name="Tsao C.-C."/>
            <person name="Gorovsky M.A."/>
            <person name="Keeling P.J."/>
            <person name="Waller R.F."/>
            <person name="Patron N.J."/>
            <person name="Cherry J.M."/>
            <person name="Stover N.A."/>
            <person name="Krieger C.J."/>
            <person name="del Toro C."/>
            <person name="Ryder H.F."/>
            <person name="Williamson S.C."/>
            <person name="Barbeau R.A."/>
            <person name="Hamilton E.P."/>
            <person name="Orias E."/>
        </authorList>
    </citation>
    <scope>NUCLEOTIDE SEQUENCE [LARGE SCALE GENOMIC DNA]</scope>
    <source>
        <strain evidence="3">SB210</strain>
    </source>
</reference>
<dbReference type="Proteomes" id="UP000009168">
    <property type="component" value="Unassembled WGS sequence"/>
</dbReference>
<evidence type="ECO:0000256" key="1">
    <source>
        <dbReference type="SAM" id="MobiDB-lite"/>
    </source>
</evidence>
<evidence type="ECO:0000313" key="3">
    <source>
        <dbReference type="Proteomes" id="UP000009168"/>
    </source>
</evidence>
<evidence type="ECO:0000313" key="2">
    <source>
        <dbReference type="EMBL" id="EAR92850.2"/>
    </source>
</evidence>
<dbReference type="InParanoid" id="I7M0W7"/>
<dbReference type="KEGG" id="tet:TTHERM_00294630"/>
<dbReference type="EMBL" id="GG662740">
    <property type="protein sequence ID" value="EAR92850.2"/>
    <property type="molecule type" value="Genomic_DNA"/>
</dbReference>
<protein>
    <submittedName>
        <fullName evidence="2">Uncharacterized protein</fullName>
    </submittedName>
</protein>